<organism evidence="2 3">
    <name type="scientific">Mortierella isabellina</name>
    <name type="common">Filamentous fungus</name>
    <name type="synonym">Umbelopsis isabellina</name>
    <dbReference type="NCBI Taxonomy" id="91625"/>
    <lineage>
        <taxon>Eukaryota</taxon>
        <taxon>Fungi</taxon>
        <taxon>Fungi incertae sedis</taxon>
        <taxon>Mucoromycota</taxon>
        <taxon>Mucoromycotina</taxon>
        <taxon>Umbelopsidomycetes</taxon>
        <taxon>Umbelopsidales</taxon>
        <taxon>Umbelopsidaceae</taxon>
        <taxon>Umbelopsis</taxon>
    </lineage>
</organism>
<evidence type="ECO:0000313" key="2">
    <source>
        <dbReference type="EMBL" id="KAG2179140.1"/>
    </source>
</evidence>
<keyword evidence="1" id="KW-0732">Signal</keyword>
<gene>
    <name evidence="2" type="ORF">INT43_001990</name>
</gene>
<dbReference type="OrthoDB" id="2248195at2759"/>
<feature type="signal peptide" evidence="1">
    <location>
        <begin position="1"/>
        <end position="20"/>
    </location>
</feature>
<evidence type="ECO:0000256" key="1">
    <source>
        <dbReference type="SAM" id="SignalP"/>
    </source>
</evidence>
<dbReference type="AlphaFoldDB" id="A0A8H7PSL1"/>
<protein>
    <submittedName>
        <fullName evidence="2">Uncharacterized protein</fullName>
    </submittedName>
</protein>
<proteinExistence type="predicted"/>
<name>A0A8H7PSL1_MORIS</name>
<comment type="caution">
    <text evidence="2">The sequence shown here is derived from an EMBL/GenBank/DDBJ whole genome shotgun (WGS) entry which is preliminary data.</text>
</comment>
<feature type="chain" id="PRO_5034098185" evidence="1">
    <location>
        <begin position="21"/>
        <end position="266"/>
    </location>
</feature>
<reference evidence="2" key="1">
    <citation type="submission" date="2020-12" db="EMBL/GenBank/DDBJ databases">
        <title>Metabolic potential, ecology and presence of endohyphal bacteria is reflected in genomic diversity of Mucoromycotina.</title>
        <authorList>
            <person name="Muszewska A."/>
            <person name="Okrasinska A."/>
            <person name="Steczkiewicz K."/>
            <person name="Drgas O."/>
            <person name="Orlowska M."/>
            <person name="Perlinska-Lenart U."/>
            <person name="Aleksandrzak-Piekarczyk T."/>
            <person name="Szatraj K."/>
            <person name="Zielenkiewicz U."/>
            <person name="Pilsyk S."/>
            <person name="Malc E."/>
            <person name="Mieczkowski P."/>
            <person name="Kruszewska J.S."/>
            <person name="Biernat P."/>
            <person name="Pawlowska J."/>
        </authorList>
    </citation>
    <scope>NUCLEOTIDE SEQUENCE</scope>
    <source>
        <strain evidence="2">WA0000067209</strain>
    </source>
</reference>
<keyword evidence="3" id="KW-1185">Reference proteome</keyword>
<accession>A0A8H7PSL1</accession>
<dbReference type="Proteomes" id="UP000654370">
    <property type="component" value="Unassembled WGS sequence"/>
</dbReference>
<sequence length="266" mass="30199">MIKKLLYVFTFLLLNTLTLAAVYQAKVTTHIIQTNLQEYYENVLDEVLSSRGKDFLLSMGRMRPDRRGGVFETLQKEAGAFGVRDVHSSCLVKLPDLVQSHINQLHGYLLDAVEPSLQELYPKIVINVEEVDRDMSAVKTDGGSFANEELVSIVYSLNQAMGHYLGEQIDQYDIFTRISADMNQCNSHVPEPIKTDSLISKLKSWLFPENATGSHAFPKRESEQSSVTQRFLTSHLDVVRQDIWAEFDAQINDLIASITQDIWDLE</sequence>
<evidence type="ECO:0000313" key="3">
    <source>
        <dbReference type="Proteomes" id="UP000654370"/>
    </source>
</evidence>
<dbReference type="EMBL" id="JAEPQZ010000007">
    <property type="protein sequence ID" value="KAG2179140.1"/>
    <property type="molecule type" value="Genomic_DNA"/>
</dbReference>